<feature type="region of interest" description="Disordered" evidence="1">
    <location>
        <begin position="191"/>
        <end position="225"/>
    </location>
</feature>
<feature type="compositionally biased region" description="Basic and acidic residues" evidence="1">
    <location>
        <begin position="193"/>
        <end position="205"/>
    </location>
</feature>
<feature type="compositionally biased region" description="Basic and acidic residues" evidence="1">
    <location>
        <begin position="83"/>
        <end position="93"/>
    </location>
</feature>
<evidence type="ECO:0000256" key="1">
    <source>
        <dbReference type="SAM" id="MobiDB-lite"/>
    </source>
</evidence>
<proteinExistence type="predicted"/>
<reference evidence="2 3" key="1">
    <citation type="journal article" date="2017" name="Int. J. Syst. Evol. Microbiol.">
        <title>Mycobacterium talmoniae sp. nov., a slowly growing mycobacterium isolated from human respiratory samples.</title>
        <authorList>
            <person name="Davidson R.M."/>
            <person name="DeGroote M.A."/>
            <person name="Marola J.L."/>
            <person name="Buss S."/>
            <person name="Jones V."/>
            <person name="McNeil M.R."/>
            <person name="Freifeld A.G."/>
            <person name="Elaine Epperson L."/>
            <person name="Hasan N.A."/>
            <person name="Jackson M."/>
            <person name="Iwen P.C."/>
            <person name="Salfinger M."/>
            <person name="Strong M."/>
        </authorList>
    </citation>
    <scope>NUCLEOTIDE SEQUENCE [LARGE SCALE GENOMIC DNA]</scope>
    <source>
        <strain evidence="2 3">ATCC BAA-2683</strain>
    </source>
</reference>
<comment type="caution">
    <text evidence="2">The sequence shown here is derived from an EMBL/GenBank/DDBJ whole genome shotgun (WGS) entry which is preliminary data.</text>
</comment>
<accession>A0A2S8BS13</accession>
<dbReference type="EMBL" id="PPEA01000051">
    <property type="protein sequence ID" value="PQM49465.1"/>
    <property type="molecule type" value="Genomic_DNA"/>
</dbReference>
<sequence>MLGQFENQVLVAAFGDRQFGDQDRTGAVDAGERAGRRTTGEPPTQRPAASGPHPVVAAEVAAGVVPEPGAGFQHDGDLGGAPHGDDAAQHHDPAGVGRKRQGFPAFDLAVVGDPVTVPDQAARLVVAAPHVPPLFGGDGVAAPAADQRGEHRVGIPARRAQPRHFPVRTDQRAAFTVGQQRVLAQHLRRECRKKVDARSVRHSEPLPRPPFPPGSAPSNVVGGAR</sequence>
<dbReference type="Proteomes" id="UP000238296">
    <property type="component" value="Unassembled WGS sequence"/>
</dbReference>
<feature type="compositionally biased region" description="Low complexity" evidence="1">
    <location>
        <begin position="51"/>
        <end position="71"/>
    </location>
</feature>
<organism evidence="2 3">
    <name type="scientific">Mycobacterium talmoniae</name>
    <dbReference type="NCBI Taxonomy" id="1858794"/>
    <lineage>
        <taxon>Bacteria</taxon>
        <taxon>Bacillati</taxon>
        <taxon>Actinomycetota</taxon>
        <taxon>Actinomycetes</taxon>
        <taxon>Mycobacteriales</taxon>
        <taxon>Mycobacteriaceae</taxon>
        <taxon>Mycobacterium</taxon>
    </lineage>
</organism>
<evidence type="ECO:0000313" key="3">
    <source>
        <dbReference type="Proteomes" id="UP000238296"/>
    </source>
</evidence>
<feature type="region of interest" description="Disordered" evidence="1">
    <location>
        <begin position="13"/>
        <end position="97"/>
    </location>
</feature>
<gene>
    <name evidence="2" type="ORF">C1Y40_00315</name>
</gene>
<evidence type="ECO:0000313" key="2">
    <source>
        <dbReference type="EMBL" id="PQM49465.1"/>
    </source>
</evidence>
<feature type="compositionally biased region" description="Pro residues" evidence="1">
    <location>
        <begin position="206"/>
        <end position="215"/>
    </location>
</feature>
<dbReference type="AlphaFoldDB" id="A0A2S8BS13"/>
<name>A0A2S8BS13_9MYCO</name>
<feature type="compositionally biased region" description="Basic and acidic residues" evidence="1">
    <location>
        <begin position="18"/>
        <end position="39"/>
    </location>
</feature>
<protein>
    <submittedName>
        <fullName evidence="2">Uncharacterized protein</fullName>
    </submittedName>
</protein>